<feature type="region of interest" description="Disordered" evidence="1">
    <location>
        <begin position="1"/>
        <end position="45"/>
    </location>
</feature>
<proteinExistence type="predicted"/>
<organism evidence="2 3">
    <name type="scientific">Adineta ricciae</name>
    <name type="common">Rotifer</name>
    <dbReference type="NCBI Taxonomy" id="249248"/>
    <lineage>
        <taxon>Eukaryota</taxon>
        <taxon>Metazoa</taxon>
        <taxon>Spiralia</taxon>
        <taxon>Gnathifera</taxon>
        <taxon>Rotifera</taxon>
        <taxon>Eurotatoria</taxon>
        <taxon>Bdelloidea</taxon>
        <taxon>Adinetida</taxon>
        <taxon>Adinetidae</taxon>
        <taxon>Adineta</taxon>
    </lineage>
</organism>
<name>A0A816EY35_ADIRI</name>
<dbReference type="AlphaFoldDB" id="A0A816EY35"/>
<accession>A0A816EY35</accession>
<gene>
    <name evidence="2" type="ORF">XAT740_LOCUS55449</name>
</gene>
<protein>
    <submittedName>
        <fullName evidence="2">Uncharacterized protein</fullName>
    </submittedName>
</protein>
<evidence type="ECO:0000313" key="2">
    <source>
        <dbReference type="EMBL" id="CAF1653436.1"/>
    </source>
</evidence>
<evidence type="ECO:0000313" key="3">
    <source>
        <dbReference type="Proteomes" id="UP000663828"/>
    </source>
</evidence>
<reference evidence="2" key="1">
    <citation type="submission" date="2021-02" db="EMBL/GenBank/DDBJ databases">
        <authorList>
            <person name="Nowell W R."/>
        </authorList>
    </citation>
    <scope>NUCLEOTIDE SEQUENCE</scope>
</reference>
<dbReference type="EMBL" id="CAJNOR010010388">
    <property type="protein sequence ID" value="CAF1653436.1"/>
    <property type="molecule type" value="Genomic_DNA"/>
</dbReference>
<dbReference type="Proteomes" id="UP000663828">
    <property type="component" value="Unassembled WGS sequence"/>
</dbReference>
<sequence length="68" mass="7386">MPSFKERFRSSRKYKKNKDAAASGTDENATGSDDHGGSGASSSHYSADYHKIDVGLIQFVSLDETKSN</sequence>
<comment type="caution">
    <text evidence="2">The sequence shown here is derived from an EMBL/GenBank/DDBJ whole genome shotgun (WGS) entry which is preliminary data.</text>
</comment>
<evidence type="ECO:0000256" key="1">
    <source>
        <dbReference type="SAM" id="MobiDB-lite"/>
    </source>
</evidence>
<keyword evidence="3" id="KW-1185">Reference proteome</keyword>